<evidence type="ECO:0000256" key="1">
    <source>
        <dbReference type="ARBA" id="ARBA00004123"/>
    </source>
</evidence>
<keyword evidence="5" id="KW-0819">tRNA processing</keyword>
<dbReference type="GO" id="GO:0000408">
    <property type="term" value="C:EKC/KEOPS complex"/>
    <property type="evidence" value="ECO:0007669"/>
    <property type="project" value="TreeGrafter"/>
</dbReference>
<dbReference type="KEGG" id="hgl:101707983"/>
<sequence>MLTGCAGTAAAAAGSAHPAAGAPKAPGVGLNPAPKASGPESRTHIFALCVLFPTPLDAGIALGSLAPDAEPHPGVIGKELTASGSTLAVRWTAEDASLLQVSVVSFLEQLSLVVRTMQRFGPPVSH</sequence>
<dbReference type="Gene3D" id="3.30.310.50">
    <property type="entry name" value="Alpha-D-phosphohexomutase, C-terminal domain"/>
    <property type="match status" value="1"/>
</dbReference>
<dbReference type="Pfam" id="PF09341">
    <property type="entry name" value="Pcc1"/>
    <property type="match status" value="1"/>
</dbReference>
<dbReference type="Proteomes" id="UP000694906">
    <property type="component" value="Unplaced"/>
</dbReference>
<keyword evidence="4" id="KW-0963">Cytoplasm</keyword>
<dbReference type="AlphaFoldDB" id="A0AAX6QFV1"/>
<comment type="subunit">
    <text evidence="8">Component of the EKC/KEOPS complex composed of at least GON7, TP53RK, TPRKB, OSGEP and LAGE3; the whole complex dimerizes.</text>
</comment>
<dbReference type="GO" id="GO:0005634">
    <property type="term" value="C:nucleus"/>
    <property type="evidence" value="ECO:0007669"/>
    <property type="project" value="UniProtKB-SubCell"/>
</dbReference>
<evidence type="ECO:0000256" key="6">
    <source>
        <dbReference type="ARBA" id="ARBA00023242"/>
    </source>
</evidence>
<comment type="function">
    <text evidence="7">Component of the EKC/KEOPS complex that is required for the formation of a threonylcarbamoyl group on adenosine at position 37 (t(6)A37) in tRNAs that read codons beginning with adenine. The complex is probably involved in the transfer of the threonylcarbamoyl moiety of threonylcarbamoyl-AMP (TC-AMP) to the N6 group of A37. LAGE3 functions as a dimerization module for the complex.</text>
</comment>
<dbReference type="GO" id="GO:0008033">
    <property type="term" value="P:tRNA processing"/>
    <property type="evidence" value="ECO:0007669"/>
    <property type="project" value="UniProtKB-KW"/>
</dbReference>
<keyword evidence="6" id="KW-0539">Nucleus</keyword>
<reference evidence="12" key="1">
    <citation type="submission" date="2025-08" db="UniProtKB">
        <authorList>
            <consortium name="RefSeq"/>
        </authorList>
    </citation>
    <scope>IDENTIFICATION</scope>
</reference>
<evidence type="ECO:0000256" key="5">
    <source>
        <dbReference type="ARBA" id="ARBA00022694"/>
    </source>
</evidence>
<evidence type="ECO:0000256" key="7">
    <source>
        <dbReference type="ARBA" id="ARBA00053047"/>
    </source>
</evidence>
<evidence type="ECO:0000256" key="3">
    <source>
        <dbReference type="ARBA" id="ARBA00007073"/>
    </source>
</evidence>
<dbReference type="RefSeq" id="XP_004875066.1">
    <property type="nucleotide sequence ID" value="XM_004875009.3"/>
</dbReference>
<evidence type="ECO:0000256" key="4">
    <source>
        <dbReference type="ARBA" id="ARBA00022490"/>
    </source>
</evidence>
<dbReference type="GO" id="GO:0005737">
    <property type="term" value="C:cytoplasm"/>
    <property type="evidence" value="ECO:0007669"/>
    <property type="project" value="UniProtKB-SubCell"/>
</dbReference>
<dbReference type="PANTHER" id="PTHR31283">
    <property type="entry name" value="EKC/KEOPS COMPLEX SUBUNIT PCC1 FAMILY MEMBER"/>
    <property type="match status" value="1"/>
</dbReference>
<dbReference type="GeneID" id="101707983"/>
<organism evidence="11 12">
    <name type="scientific">Heterocephalus glaber</name>
    <name type="common">Naked mole rat</name>
    <dbReference type="NCBI Taxonomy" id="10181"/>
    <lineage>
        <taxon>Eukaryota</taxon>
        <taxon>Metazoa</taxon>
        <taxon>Chordata</taxon>
        <taxon>Craniata</taxon>
        <taxon>Vertebrata</taxon>
        <taxon>Euteleostomi</taxon>
        <taxon>Mammalia</taxon>
        <taxon>Eutheria</taxon>
        <taxon>Euarchontoglires</taxon>
        <taxon>Glires</taxon>
        <taxon>Rodentia</taxon>
        <taxon>Hystricomorpha</taxon>
        <taxon>Bathyergidae</taxon>
        <taxon>Heterocephalus</taxon>
    </lineage>
</organism>
<feature type="region of interest" description="Disordered" evidence="10">
    <location>
        <begin position="16"/>
        <end position="39"/>
    </location>
</feature>
<proteinExistence type="inferred from homology"/>
<comment type="similarity">
    <text evidence="3">Belongs to the CTAG/PCC1 family.</text>
</comment>
<keyword evidence="11" id="KW-1185">Reference proteome</keyword>
<evidence type="ECO:0000256" key="8">
    <source>
        <dbReference type="ARBA" id="ARBA00062157"/>
    </source>
</evidence>
<evidence type="ECO:0000256" key="10">
    <source>
        <dbReference type="SAM" id="MobiDB-lite"/>
    </source>
</evidence>
<evidence type="ECO:0000313" key="12">
    <source>
        <dbReference type="RefSeq" id="XP_004875066.1"/>
    </source>
</evidence>
<dbReference type="InterPro" id="IPR015419">
    <property type="entry name" value="CTAG/Pcc1"/>
</dbReference>
<dbReference type="PANTHER" id="PTHR31283:SF19">
    <property type="entry name" value="EKC_KEOPS COMPLEX SUBUNIT LAGE3"/>
    <property type="match status" value="1"/>
</dbReference>
<dbReference type="CTD" id="8270"/>
<evidence type="ECO:0000256" key="2">
    <source>
        <dbReference type="ARBA" id="ARBA00004496"/>
    </source>
</evidence>
<accession>A0AAX6QFV1</accession>
<comment type="subcellular location">
    <subcellularLocation>
        <location evidence="2">Cytoplasm</location>
    </subcellularLocation>
    <subcellularLocation>
        <location evidence="1">Nucleus</location>
    </subcellularLocation>
</comment>
<dbReference type="GO" id="GO:0070525">
    <property type="term" value="P:tRNA threonylcarbamoyladenosine metabolic process"/>
    <property type="evidence" value="ECO:0007669"/>
    <property type="project" value="TreeGrafter"/>
</dbReference>
<feature type="compositionally biased region" description="Low complexity" evidence="10">
    <location>
        <begin position="16"/>
        <end position="29"/>
    </location>
</feature>
<name>A0AAX6QFV1_HETGA</name>
<dbReference type="FunFam" id="3.30.310.50:FF:000005">
    <property type="entry name" value="L antigen family member 3"/>
    <property type="match status" value="1"/>
</dbReference>
<protein>
    <recommendedName>
        <fullName evidence="9">L antigen family member 3</fullName>
    </recommendedName>
</protein>
<gene>
    <name evidence="12" type="primary">Lage3</name>
</gene>
<evidence type="ECO:0000256" key="9">
    <source>
        <dbReference type="ARBA" id="ARBA00076355"/>
    </source>
</evidence>
<evidence type="ECO:0000313" key="11">
    <source>
        <dbReference type="Proteomes" id="UP000694906"/>
    </source>
</evidence>